<keyword evidence="8 16" id="KW-0378">Hydrolase</keyword>
<dbReference type="GO" id="GO:0004252">
    <property type="term" value="F:serine-type endopeptidase activity"/>
    <property type="evidence" value="ECO:0007669"/>
    <property type="project" value="UniProtKB-EC"/>
</dbReference>
<dbReference type="CDD" id="cd00190">
    <property type="entry name" value="Tryp_SPc"/>
    <property type="match status" value="1"/>
</dbReference>
<keyword evidence="7 17" id="KW-0732">Signal</keyword>
<dbReference type="GeneID" id="110593928"/>
<dbReference type="FunFam" id="2.40.10.10:FF:000014">
    <property type="entry name" value="Complement factor D"/>
    <property type="match status" value="1"/>
</dbReference>
<keyword evidence="10" id="KW-0865">Zymogen</keyword>
<dbReference type="GO" id="GO:0006508">
    <property type="term" value="P:proteolysis"/>
    <property type="evidence" value="ECO:0007669"/>
    <property type="project" value="UniProtKB-KW"/>
</dbReference>
<dbReference type="SMART" id="SM00020">
    <property type="entry name" value="Tryp_SPc"/>
    <property type="match status" value="1"/>
</dbReference>
<dbReference type="EC" id="3.4.21.46" evidence="3"/>
<keyword evidence="19" id="KW-1185">Reference proteome</keyword>
<dbReference type="InterPro" id="IPR033116">
    <property type="entry name" value="TRYPSIN_SER"/>
</dbReference>
<dbReference type="InterPro" id="IPR001254">
    <property type="entry name" value="Trypsin_dom"/>
</dbReference>
<dbReference type="AlphaFoldDB" id="A0A8M1MMJ0"/>
<keyword evidence="6 16" id="KW-0645">Protease</keyword>
<evidence type="ECO:0000256" key="15">
    <source>
        <dbReference type="ARBA" id="ARBA00093301"/>
    </source>
</evidence>
<dbReference type="PROSITE" id="PS50240">
    <property type="entry name" value="TRYPSIN_DOM"/>
    <property type="match status" value="1"/>
</dbReference>
<proteinExistence type="predicted"/>
<gene>
    <name evidence="20" type="primary">CFD</name>
</gene>
<dbReference type="Proteomes" id="UP000248481">
    <property type="component" value="Chromosome 1"/>
</dbReference>
<evidence type="ECO:0000256" key="9">
    <source>
        <dbReference type="ARBA" id="ARBA00022825"/>
    </source>
</evidence>
<evidence type="ECO:0000256" key="8">
    <source>
        <dbReference type="ARBA" id="ARBA00022801"/>
    </source>
</evidence>
<dbReference type="InterPro" id="IPR043504">
    <property type="entry name" value="Peptidase_S1_PA_chymotrypsin"/>
</dbReference>
<dbReference type="PROSITE" id="PS00134">
    <property type="entry name" value="TRYPSIN_HIS"/>
    <property type="match status" value="1"/>
</dbReference>
<dbReference type="InterPro" id="IPR001314">
    <property type="entry name" value="Peptidase_S1A"/>
</dbReference>
<sequence length="264" mass="28292">MADRLVHLVTLVLLGAAACGEWTWAAQPRGRILGGREAVSHARPYMASVQVNGKHVCGGFLVSEQWVLSAAHCLEDAADGKVQVLLGAHSLSQPEPSKRLYDVLRAVPHPDSRPDTIDHDLLLLKLSDKAELGPAVQPLAWQREDRDVAAGTLCDVAGWGVVTHAGRRPDRLQHLPLRVIDRATCNLRTYHDGTITERMMCGESNRRDTCKGDSGGPLVCGGVAEAVVTSGSRVCGNRKKPGIYTRVASYAAWIDGVLAEGAAA</sequence>
<evidence type="ECO:0000256" key="7">
    <source>
        <dbReference type="ARBA" id="ARBA00022729"/>
    </source>
</evidence>
<evidence type="ECO:0000256" key="12">
    <source>
        <dbReference type="ARBA" id="ARBA00029950"/>
    </source>
</evidence>
<feature type="signal peptide" evidence="17">
    <location>
        <begin position="1"/>
        <end position="25"/>
    </location>
</feature>
<dbReference type="SUPFAM" id="SSF50494">
    <property type="entry name" value="Trypsin-like serine proteases"/>
    <property type="match status" value="1"/>
</dbReference>
<evidence type="ECO:0000256" key="13">
    <source>
        <dbReference type="ARBA" id="ARBA00030720"/>
    </source>
</evidence>
<evidence type="ECO:0000256" key="2">
    <source>
        <dbReference type="ARBA" id="ARBA00004613"/>
    </source>
</evidence>
<keyword evidence="5" id="KW-0964">Secreted</keyword>
<evidence type="ECO:0000259" key="18">
    <source>
        <dbReference type="PROSITE" id="PS50240"/>
    </source>
</evidence>
<dbReference type="PRINTS" id="PR00722">
    <property type="entry name" value="CHYMOTRYPSIN"/>
</dbReference>
<organism evidence="19 20">
    <name type="scientific">Neomonachus schauinslandi</name>
    <name type="common">Hawaiian monk seal</name>
    <name type="synonym">Monachus schauinslandi</name>
    <dbReference type="NCBI Taxonomy" id="29088"/>
    <lineage>
        <taxon>Eukaryota</taxon>
        <taxon>Metazoa</taxon>
        <taxon>Chordata</taxon>
        <taxon>Craniata</taxon>
        <taxon>Vertebrata</taxon>
        <taxon>Euteleostomi</taxon>
        <taxon>Mammalia</taxon>
        <taxon>Eutheria</taxon>
        <taxon>Laurasiatheria</taxon>
        <taxon>Carnivora</taxon>
        <taxon>Caniformia</taxon>
        <taxon>Pinnipedia</taxon>
        <taxon>Phocidae</taxon>
        <taxon>Monachinae</taxon>
        <taxon>Monachini</taxon>
        <taxon>Neomonachus</taxon>
    </lineage>
</organism>
<evidence type="ECO:0000256" key="3">
    <source>
        <dbReference type="ARBA" id="ARBA00011933"/>
    </source>
</evidence>
<dbReference type="FunFam" id="2.40.10.10:FF:000005">
    <property type="entry name" value="Serine protease 37"/>
    <property type="match status" value="1"/>
</dbReference>
<reference evidence="20" key="1">
    <citation type="submission" date="2025-08" db="UniProtKB">
        <authorList>
            <consortium name="RefSeq"/>
        </authorList>
    </citation>
    <scope>IDENTIFICATION</scope>
    <source>
        <tissue evidence="20">Blood</tissue>
    </source>
</reference>
<dbReference type="InterPro" id="IPR018114">
    <property type="entry name" value="TRYPSIN_HIS"/>
</dbReference>
<name>A0A8M1MMJ0_NEOSC</name>
<evidence type="ECO:0000313" key="20">
    <source>
        <dbReference type="RefSeq" id="XP_044775067.1"/>
    </source>
</evidence>
<comment type="function">
    <text evidence="15">Serine protease that initiates the alternative pathway of the complement system, a cascade of proteins that leads to phagocytosis and breakdown of pathogens and signaling that strengthens the adaptive immune system. In contrast to other complement pathways (classical, lectin and GZMK) that are directly activated by pathogens or antigen-antibody complexes, the alternative complement pathway is initiated by the spontaneous hydrolysis of complement C3. The alternative complement pathway acts as an amplification loop that enhances complement activation by mediating the formation of C3 and C5 convertases. Activated CFD cleaves factor B (CFB) when the latter is complexed with complement C3b, activating the C3 convertase of the alternative pathway.</text>
</comment>
<keyword evidence="11" id="KW-1015">Disulfide bond</keyword>
<feature type="domain" description="Peptidase S1" evidence="18">
    <location>
        <begin position="32"/>
        <end position="259"/>
    </location>
</feature>
<dbReference type="CTD" id="1675"/>
<evidence type="ECO:0000256" key="11">
    <source>
        <dbReference type="ARBA" id="ARBA00023157"/>
    </source>
</evidence>
<evidence type="ECO:0000256" key="5">
    <source>
        <dbReference type="ARBA" id="ARBA00022525"/>
    </source>
</evidence>
<dbReference type="PROSITE" id="PS00135">
    <property type="entry name" value="TRYPSIN_SER"/>
    <property type="match status" value="1"/>
</dbReference>
<comment type="catalytic activity">
    <reaction evidence="1">
        <text>Selective cleavage of Arg-|-Lys bond in complement factor B when in complex with complement subcomponent C3b or with cobra venom factor.</text>
        <dbReference type="EC" id="3.4.21.46"/>
    </reaction>
</comment>
<dbReference type="RefSeq" id="XP_044775067.1">
    <property type="nucleotide sequence ID" value="XM_044919132.1"/>
</dbReference>
<evidence type="ECO:0000256" key="4">
    <source>
        <dbReference type="ARBA" id="ARBA00018673"/>
    </source>
</evidence>
<keyword evidence="9 16" id="KW-0720">Serine protease</keyword>
<dbReference type="PANTHER" id="PTHR24271">
    <property type="entry name" value="KALLIKREIN-RELATED"/>
    <property type="match status" value="1"/>
</dbReference>
<evidence type="ECO:0000256" key="10">
    <source>
        <dbReference type="ARBA" id="ARBA00023145"/>
    </source>
</evidence>
<dbReference type="Gene3D" id="2.40.10.10">
    <property type="entry name" value="Trypsin-like serine proteases"/>
    <property type="match status" value="2"/>
</dbReference>
<comment type="subcellular location">
    <subcellularLocation>
        <location evidence="2">Secreted</location>
    </subcellularLocation>
</comment>
<dbReference type="Pfam" id="PF00089">
    <property type="entry name" value="Trypsin"/>
    <property type="match status" value="1"/>
</dbReference>
<evidence type="ECO:0000256" key="1">
    <source>
        <dbReference type="ARBA" id="ARBA00000303"/>
    </source>
</evidence>
<evidence type="ECO:0000256" key="14">
    <source>
        <dbReference type="ARBA" id="ARBA00030992"/>
    </source>
</evidence>
<evidence type="ECO:0000313" key="19">
    <source>
        <dbReference type="Proteomes" id="UP000248481"/>
    </source>
</evidence>
<protein>
    <recommendedName>
        <fullName evidence="4">Complement factor D</fullName>
        <ecNumber evidence="3">3.4.21.46</ecNumber>
    </recommendedName>
    <alternativeName>
        <fullName evidence="13">Adipsin</fullName>
    </alternativeName>
    <alternativeName>
        <fullName evidence="14">C3 convertase activator</fullName>
    </alternativeName>
    <alternativeName>
        <fullName evidence="12">Properdin factor D</fullName>
    </alternativeName>
</protein>
<accession>A0A8M1MMJ0</accession>
<evidence type="ECO:0000256" key="17">
    <source>
        <dbReference type="SAM" id="SignalP"/>
    </source>
</evidence>
<dbReference type="PROSITE" id="PS51257">
    <property type="entry name" value="PROKAR_LIPOPROTEIN"/>
    <property type="match status" value="1"/>
</dbReference>
<evidence type="ECO:0000256" key="16">
    <source>
        <dbReference type="RuleBase" id="RU363034"/>
    </source>
</evidence>
<dbReference type="PANTHER" id="PTHR24271:SF54">
    <property type="entry name" value="COMPLEMENT FACTOR D"/>
    <property type="match status" value="1"/>
</dbReference>
<dbReference type="GO" id="GO:0005576">
    <property type="term" value="C:extracellular region"/>
    <property type="evidence" value="ECO:0007669"/>
    <property type="project" value="UniProtKB-SubCell"/>
</dbReference>
<evidence type="ECO:0000256" key="6">
    <source>
        <dbReference type="ARBA" id="ARBA00022670"/>
    </source>
</evidence>
<dbReference type="InterPro" id="IPR009003">
    <property type="entry name" value="Peptidase_S1_PA"/>
</dbReference>
<feature type="chain" id="PRO_5035474419" description="Complement factor D" evidence="17">
    <location>
        <begin position="26"/>
        <end position="264"/>
    </location>
</feature>